<keyword evidence="2" id="KW-1185">Reference proteome</keyword>
<sequence>MPPKKQVEEKKVLLGRPGNNLKSGIVGLANVGKSTFFQAITRCPLGNPANYPFATIEPEEARVIVPSERLDKLYELYHPPKKVPAYITIYDIAGLTKGASAGEGLGNAFLANIRAVDAIYQVVRCFDDAEIIHIEGDVDPTRDLEIIANELRLKDIEFAQKHLEGIEKITKRGGQSLEVKQKKEEAKLVERIIKLLEDGQRVANQTWTPKEVEVINSMFLLTAKPTIYLINLSERDFIRKKNKHLLKIKQWVDQYSPGDVVIPLSVSFEERLSHMETDEERAEAEKEVGAQSVLPKIITVMRKKLDLISFFTAGEKDEVREWTIREGTKAPQAAGVIHTDLMKTFILADVMKYSDLVEHGDEASVKAHGKLLQKGKNYVVEDGDVIYFRAAAGKS</sequence>
<dbReference type="Proteomes" id="UP001165064">
    <property type="component" value="Unassembled WGS sequence"/>
</dbReference>
<comment type="caution">
    <text evidence="1">The sequence shown here is derived from an EMBL/GenBank/DDBJ whole genome shotgun (WGS) entry which is preliminary data.</text>
</comment>
<proteinExistence type="predicted"/>
<dbReference type="EMBL" id="BSXS01003557">
    <property type="protein sequence ID" value="GME81515.1"/>
    <property type="molecule type" value="Genomic_DNA"/>
</dbReference>
<gene>
    <name evidence="1" type="ORF">Amon02_000499200</name>
</gene>
<protein>
    <submittedName>
        <fullName evidence="1">Unnamed protein product</fullName>
    </submittedName>
</protein>
<name>A0ACB5T5G1_AMBMO</name>
<evidence type="ECO:0000313" key="1">
    <source>
        <dbReference type="EMBL" id="GME81515.1"/>
    </source>
</evidence>
<organism evidence="1 2">
    <name type="scientific">Ambrosiozyma monospora</name>
    <name type="common">Yeast</name>
    <name type="synonym">Endomycopsis monosporus</name>
    <dbReference type="NCBI Taxonomy" id="43982"/>
    <lineage>
        <taxon>Eukaryota</taxon>
        <taxon>Fungi</taxon>
        <taxon>Dikarya</taxon>
        <taxon>Ascomycota</taxon>
        <taxon>Saccharomycotina</taxon>
        <taxon>Pichiomycetes</taxon>
        <taxon>Pichiales</taxon>
        <taxon>Pichiaceae</taxon>
        <taxon>Ambrosiozyma</taxon>
    </lineage>
</organism>
<reference evidence="1" key="1">
    <citation type="submission" date="2023-04" db="EMBL/GenBank/DDBJ databases">
        <title>Ambrosiozyma monospora NBRC 10751.</title>
        <authorList>
            <person name="Ichikawa N."/>
            <person name="Sato H."/>
            <person name="Tonouchi N."/>
        </authorList>
    </citation>
    <scope>NUCLEOTIDE SEQUENCE</scope>
    <source>
        <strain evidence="1">NBRC 10751</strain>
    </source>
</reference>
<evidence type="ECO:0000313" key="2">
    <source>
        <dbReference type="Proteomes" id="UP001165064"/>
    </source>
</evidence>
<accession>A0ACB5T5G1</accession>